<dbReference type="SUPFAM" id="SSF48452">
    <property type="entry name" value="TPR-like"/>
    <property type="match status" value="2"/>
</dbReference>
<keyword evidence="2 3" id="KW-0802">TPR repeat</keyword>
<dbReference type="EMBL" id="CAJNOQ010022292">
    <property type="protein sequence ID" value="CAF1499302.1"/>
    <property type="molecule type" value="Genomic_DNA"/>
</dbReference>
<dbReference type="Pfam" id="PF13424">
    <property type="entry name" value="TPR_12"/>
    <property type="match status" value="1"/>
</dbReference>
<dbReference type="Proteomes" id="UP000682733">
    <property type="component" value="Unassembled WGS sequence"/>
</dbReference>
<dbReference type="EMBL" id="CAJOBA010000886">
    <property type="protein sequence ID" value="CAF3562987.1"/>
    <property type="molecule type" value="Genomic_DNA"/>
</dbReference>
<evidence type="ECO:0000313" key="10">
    <source>
        <dbReference type="Proteomes" id="UP000663829"/>
    </source>
</evidence>
<dbReference type="Proteomes" id="UP000677228">
    <property type="component" value="Unassembled WGS sequence"/>
</dbReference>
<feature type="repeat" description="TPR" evidence="3">
    <location>
        <begin position="284"/>
        <end position="317"/>
    </location>
</feature>
<evidence type="ECO:0000313" key="4">
    <source>
        <dbReference type="EMBL" id="CAF0781320.1"/>
    </source>
</evidence>
<dbReference type="AlphaFoldDB" id="A0A815SYU1"/>
<accession>A0A815SYU1</accession>
<keyword evidence="1" id="KW-0677">Repeat</keyword>
<sequence length="564" mass="66348">MGKGLNCLDEESKTFLLFQLLTFLFHERQHDTTEINDFENVTGLYNEIDISNPEQTYLSKDKIWWYTNDAFISRLLDEALRTKNISLIFKLRYIIINLLDESYEQNLHTLSVSSGKILTLYREECITNEKLIKLKLNINRLLSINTFYSTTFKKPTHILQPSESSNMKCVLFQIDIDISKKNTYPFFIINNDRLEILFTFGTVFQIHSVELDTNTQIWNVKLIINDDVEKQVMDLIKYLGDEYGYPFDFMVMGDFLDDIGKYDKAIECYKIFLDETSQDDKYIPMAYNHLGLSYYHNKSYAEALENYYKALMLYRSNSPYDQLFVDIYTLIGKAFYARNQYSIAIDYYKEAINIKGTLLPTNGEMNYLYHSIGEAYSQIGDEQKYREYNAGRPIVISVGSSNSVIYPWRDLYINRTINYTTSLGNFQDLLTHLLNNKSSASQQFDYDIATLLYKMGEIYFKMKQYEQALEKFEKAVDVYLNVFPLTLSNLARNYDTITDSSILILKDYLIENEYYFRMIPLRYSLLAQTYYYIARVYSLERSSIMTAISIHKLATAIKLIQQDY</sequence>
<dbReference type="Pfam" id="PF07719">
    <property type="entry name" value="TPR_2"/>
    <property type="match status" value="1"/>
</dbReference>
<protein>
    <recommendedName>
        <fullName evidence="11">Tetratricopeptide repeat protein</fullName>
    </recommendedName>
</protein>
<dbReference type="EMBL" id="CAJNOK010000886">
    <property type="protein sequence ID" value="CAF0781320.1"/>
    <property type="molecule type" value="Genomic_DNA"/>
</dbReference>
<evidence type="ECO:0000256" key="3">
    <source>
        <dbReference type="PROSITE-ProRule" id="PRU00339"/>
    </source>
</evidence>
<evidence type="ECO:0008006" key="11">
    <source>
        <dbReference type="Google" id="ProtNLM"/>
    </source>
</evidence>
<dbReference type="Proteomes" id="UP000681722">
    <property type="component" value="Unassembled WGS sequence"/>
</dbReference>
<evidence type="ECO:0000313" key="5">
    <source>
        <dbReference type="EMBL" id="CAF0781371.1"/>
    </source>
</evidence>
<gene>
    <name evidence="6" type="ORF">GPM918_LOCUS36609</name>
    <name evidence="4" type="ORF">OVA965_LOCUS3624</name>
    <name evidence="5" type="ORF">OVA965_LOCUS3627</name>
    <name evidence="9" type="ORF">SRO942_LOCUS37353</name>
    <name evidence="7" type="ORF">TMI583_LOCUS3623</name>
    <name evidence="8" type="ORF">TMI583_LOCUS3626</name>
</gene>
<dbReference type="InterPro" id="IPR011990">
    <property type="entry name" value="TPR-like_helical_dom_sf"/>
</dbReference>
<name>A0A815SYU1_9BILA</name>
<dbReference type="PROSITE" id="PS50005">
    <property type="entry name" value="TPR"/>
    <property type="match status" value="3"/>
</dbReference>
<dbReference type="InterPro" id="IPR051685">
    <property type="entry name" value="Ycf3/AcsC/BcsC/TPR_MFPF"/>
</dbReference>
<dbReference type="PANTHER" id="PTHR44943">
    <property type="entry name" value="CELLULOSE SYNTHASE OPERON PROTEIN C"/>
    <property type="match status" value="1"/>
</dbReference>
<feature type="repeat" description="TPR" evidence="3">
    <location>
        <begin position="325"/>
        <end position="358"/>
    </location>
</feature>
<dbReference type="EMBL" id="CAJNOK010000886">
    <property type="protein sequence ID" value="CAF0781371.1"/>
    <property type="molecule type" value="Genomic_DNA"/>
</dbReference>
<dbReference type="InterPro" id="IPR019734">
    <property type="entry name" value="TPR_rpt"/>
</dbReference>
<dbReference type="PROSITE" id="PS50293">
    <property type="entry name" value="TPR_REGION"/>
    <property type="match status" value="1"/>
</dbReference>
<dbReference type="OrthoDB" id="10075590at2759"/>
<keyword evidence="10" id="KW-1185">Reference proteome</keyword>
<evidence type="ECO:0000256" key="1">
    <source>
        <dbReference type="ARBA" id="ARBA00022737"/>
    </source>
</evidence>
<evidence type="ECO:0000256" key="2">
    <source>
        <dbReference type="ARBA" id="ARBA00022803"/>
    </source>
</evidence>
<feature type="repeat" description="TPR" evidence="3">
    <location>
        <begin position="449"/>
        <end position="482"/>
    </location>
</feature>
<organism evidence="6 10">
    <name type="scientific">Didymodactylos carnosus</name>
    <dbReference type="NCBI Taxonomy" id="1234261"/>
    <lineage>
        <taxon>Eukaryota</taxon>
        <taxon>Metazoa</taxon>
        <taxon>Spiralia</taxon>
        <taxon>Gnathifera</taxon>
        <taxon>Rotifera</taxon>
        <taxon>Eurotatoria</taxon>
        <taxon>Bdelloidea</taxon>
        <taxon>Philodinida</taxon>
        <taxon>Philodinidae</taxon>
        <taxon>Didymodactylos</taxon>
    </lineage>
</organism>
<dbReference type="EMBL" id="CAJOBC010087809">
    <property type="protein sequence ID" value="CAF4361255.1"/>
    <property type="molecule type" value="Genomic_DNA"/>
</dbReference>
<dbReference type="Gene3D" id="1.25.40.10">
    <property type="entry name" value="Tetratricopeptide repeat domain"/>
    <property type="match status" value="2"/>
</dbReference>
<evidence type="ECO:0000313" key="8">
    <source>
        <dbReference type="EMBL" id="CAF3563045.1"/>
    </source>
</evidence>
<proteinExistence type="predicted"/>
<dbReference type="Proteomes" id="UP000663829">
    <property type="component" value="Unassembled WGS sequence"/>
</dbReference>
<dbReference type="EMBL" id="CAJOBA010000886">
    <property type="protein sequence ID" value="CAF3563045.1"/>
    <property type="molecule type" value="Genomic_DNA"/>
</dbReference>
<dbReference type="PANTHER" id="PTHR44943:SF8">
    <property type="entry name" value="TPR REPEAT-CONTAINING PROTEIN MJ0263"/>
    <property type="match status" value="1"/>
</dbReference>
<dbReference type="SMART" id="SM00028">
    <property type="entry name" value="TPR"/>
    <property type="match status" value="4"/>
</dbReference>
<evidence type="ECO:0000313" key="7">
    <source>
        <dbReference type="EMBL" id="CAF3562987.1"/>
    </source>
</evidence>
<reference evidence="6" key="1">
    <citation type="submission" date="2021-02" db="EMBL/GenBank/DDBJ databases">
        <authorList>
            <person name="Nowell W R."/>
        </authorList>
    </citation>
    <scope>NUCLEOTIDE SEQUENCE</scope>
</reference>
<evidence type="ECO:0000313" key="6">
    <source>
        <dbReference type="EMBL" id="CAF1499302.1"/>
    </source>
</evidence>
<comment type="caution">
    <text evidence="6">The sequence shown here is derived from an EMBL/GenBank/DDBJ whole genome shotgun (WGS) entry which is preliminary data.</text>
</comment>
<evidence type="ECO:0000313" key="9">
    <source>
        <dbReference type="EMBL" id="CAF4361255.1"/>
    </source>
</evidence>
<dbReference type="InterPro" id="IPR013105">
    <property type="entry name" value="TPR_2"/>
</dbReference>